<sequence>MTTDKVAVKATAPVAVAAIQLDTRLGDTLHNLRACQRLAEQAVDQGAQWIALPEFFNTGVCFDPALVAAIEHEDGPSAQFLRDFSRRHGVVIGGSFMCRIPHGGVRNRYLCFNKGELLGKHDKDLPTMWENAFYEGGDTDDSGELGQIGDVRVGTAVCWEFMRSQTSRRLQGKVDVLIGGSHWWSMPDHWPTWLTHKMEAHNSDNLIASVQETAQLIGAPVIHASHCNRIQSRFPGLPWLTYRGTLEGHTAIIDGHGQLLAHRSKDEGEGVITAHITPRYVSTQLPVPQRFWLRQRGLLPTLSWHLDGFFGKRWYRKHVKHQA</sequence>
<dbReference type="CDD" id="cd07197">
    <property type="entry name" value="nitrilase"/>
    <property type="match status" value="1"/>
</dbReference>
<dbReference type="STRING" id="488535.SAMN04487963_2073"/>
<name>A0A1I4PYX8_9GAMM</name>
<dbReference type="GO" id="GO:0033388">
    <property type="term" value="P:putrescine biosynthetic process from arginine"/>
    <property type="evidence" value="ECO:0007669"/>
    <property type="project" value="TreeGrafter"/>
</dbReference>
<accession>A0A1I4PYX8</accession>
<dbReference type="Pfam" id="PF00795">
    <property type="entry name" value="CN_hydrolase"/>
    <property type="match status" value="1"/>
</dbReference>
<dbReference type="Proteomes" id="UP000198519">
    <property type="component" value="Unassembled WGS sequence"/>
</dbReference>
<evidence type="ECO:0000313" key="3">
    <source>
        <dbReference type="EMBL" id="SFM32816.1"/>
    </source>
</evidence>
<organism evidence="3 4">
    <name type="scientific">Marinobacter zhejiangensis</name>
    <dbReference type="NCBI Taxonomy" id="488535"/>
    <lineage>
        <taxon>Bacteria</taxon>
        <taxon>Pseudomonadati</taxon>
        <taxon>Pseudomonadota</taxon>
        <taxon>Gammaproteobacteria</taxon>
        <taxon>Pseudomonadales</taxon>
        <taxon>Marinobacteraceae</taxon>
        <taxon>Marinobacter</taxon>
    </lineage>
</organism>
<dbReference type="InterPro" id="IPR050345">
    <property type="entry name" value="Aliph_Amidase/BUP"/>
</dbReference>
<dbReference type="SUPFAM" id="SSF56317">
    <property type="entry name" value="Carbon-nitrogen hydrolase"/>
    <property type="match status" value="1"/>
</dbReference>
<dbReference type="EMBL" id="FOUE01000003">
    <property type="protein sequence ID" value="SFM32816.1"/>
    <property type="molecule type" value="Genomic_DNA"/>
</dbReference>
<evidence type="ECO:0000259" key="2">
    <source>
        <dbReference type="PROSITE" id="PS50263"/>
    </source>
</evidence>
<dbReference type="PROSITE" id="PS50263">
    <property type="entry name" value="CN_HYDROLASE"/>
    <property type="match status" value="1"/>
</dbReference>
<dbReference type="GO" id="GO:0050126">
    <property type="term" value="F:N-carbamoylputrescine amidase activity"/>
    <property type="evidence" value="ECO:0007669"/>
    <property type="project" value="TreeGrafter"/>
</dbReference>
<dbReference type="Gene3D" id="3.60.110.10">
    <property type="entry name" value="Carbon-nitrogen hydrolase"/>
    <property type="match status" value="1"/>
</dbReference>
<dbReference type="AlphaFoldDB" id="A0A1I4PYX8"/>
<dbReference type="PANTHER" id="PTHR43674:SF2">
    <property type="entry name" value="BETA-UREIDOPROPIONASE"/>
    <property type="match status" value="1"/>
</dbReference>
<gene>
    <name evidence="3" type="ORF">SAMN04487963_2073</name>
</gene>
<dbReference type="RefSeq" id="WP_175481893.1">
    <property type="nucleotide sequence ID" value="NZ_FOUE01000003.1"/>
</dbReference>
<dbReference type="InterPro" id="IPR036526">
    <property type="entry name" value="C-N_Hydrolase_sf"/>
</dbReference>
<keyword evidence="4" id="KW-1185">Reference proteome</keyword>
<evidence type="ECO:0000313" key="4">
    <source>
        <dbReference type="Proteomes" id="UP000198519"/>
    </source>
</evidence>
<protein>
    <submittedName>
        <fullName evidence="3">Predicted amidohydrolase</fullName>
    </submittedName>
</protein>
<feature type="domain" description="CN hydrolase" evidence="2">
    <location>
        <begin position="14"/>
        <end position="278"/>
    </location>
</feature>
<reference evidence="4" key="1">
    <citation type="submission" date="2016-10" db="EMBL/GenBank/DDBJ databases">
        <authorList>
            <person name="Varghese N."/>
            <person name="Submissions S."/>
        </authorList>
    </citation>
    <scope>NUCLEOTIDE SEQUENCE [LARGE SCALE GENOMIC DNA]</scope>
    <source>
        <strain evidence="4">CGMCC 1.7061</strain>
    </source>
</reference>
<evidence type="ECO:0000256" key="1">
    <source>
        <dbReference type="ARBA" id="ARBA00022801"/>
    </source>
</evidence>
<dbReference type="PANTHER" id="PTHR43674">
    <property type="entry name" value="NITRILASE C965.09-RELATED"/>
    <property type="match status" value="1"/>
</dbReference>
<keyword evidence="1 3" id="KW-0378">Hydrolase</keyword>
<dbReference type="InterPro" id="IPR003010">
    <property type="entry name" value="C-N_Hydrolase"/>
</dbReference>
<proteinExistence type="predicted"/>